<evidence type="ECO:0000259" key="5">
    <source>
        <dbReference type="PROSITE" id="PS51898"/>
    </source>
</evidence>
<name>A0A1V0ABU4_9ACTN</name>
<dbReference type="SUPFAM" id="SSF56349">
    <property type="entry name" value="DNA breaking-rejoining enzymes"/>
    <property type="match status" value="1"/>
</dbReference>
<dbReference type="PANTHER" id="PTHR30349">
    <property type="entry name" value="PHAGE INTEGRASE-RELATED"/>
    <property type="match status" value="1"/>
</dbReference>
<evidence type="ECO:0000256" key="1">
    <source>
        <dbReference type="ARBA" id="ARBA00008857"/>
    </source>
</evidence>
<dbReference type="Proteomes" id="UP000190797">
    <property type="component" value="Chromosome"/>
</dbReference>
<dbReference type="InterPro" id="IPR010998">
    <property type="entry name" value="Integrase_recombinase_N"/>
</dbReference>
<dbReference type="Gene3D" id="1.10.443.10">
    <property type="entry name" value="Intergrase catalytic core"/>
    <property type="match status" value="1"/>
</dbReference>
<dbReference type="OrthoDB" id="1822491at2"/>
<reference evidence="7" key="1">
    <citation type="journal article" date="2017" name="Med. Chem. Commun.">
        <title>Nonomuraea sp. ATCC 55076 harbours the largest actinomycete chromosome to date and the kistamicin biosynthetic gene cluster.</title>
        <authorList>
            <person name="Nazari B."/>
            <person name="Forneris C.C."/>
            <person name="Gibson M.I."/>
            <person name="Moon K."/>
            <person name="Schramma K.R."/>
            <person name="Seyedsayamdost M.R."/>
        </authorList>
    </citation>
    <scope>NUCLEOTIDE SEQUENCE [LARGE SCALE GENOMIC DNA]</scope>
    <source>
        <strain evidence="7">ATCC 55076</strain>
    </source>
</reference>
<proteinExistence type="inferred from homology"/>
<dbReference type="EMBL" id="CP017717">
    <property type="protein sequence ID" value="AQZ67612.1"/>
    <property type="molecule type" value="Genomic_DNA"/>
</dbReference>
<dbReference type="KEGG" id="noa:BKM31_44640"/>
<sequence length="432" mass="48775">MAHVEDRWMRKARGPDGKVLLDDKGKPVLERDPARYGKGSRWRLRYDGPDGREKNESFAKKTAAERRKIEVEADLQRGTYIDPDAGRITFRKQAEEVLENRTLDPRSRRKMRERLANHVYPVIGGKEIGWLSRRPSALQQLVNHLEAAKLAPSYIEVIMAHVGLVFSVAIEDELIVKNPLRSPVVKLPKVVKKKLVVWTADQVLDMADDLPDRYQAVVEAGAGLGLRQGEIFGFSPDDVEWLRGTAAVNRQLKLDDGTLIFDLPKGEKTREVPLPERVKVALAEHMRLFPPVEVTLPWGDVEGDPVTVRLFFTNTLGAPVHPVTFREVWNKRLERVGIVPKLAAGEKRGHRYREHGMHMLRHYFASVLLTDGENPKAVADWMGHADGGALLLRTYAHLMPKSEQRMRRAIDAALQRPRSAADGPQTAQEGVE</sequence>
<feature type="compositionally biased region" description="Basic and acidic residues" evidence="4">
    <location>
        <begin position="1"/>
        <end position="35"/>
    </location>
</feature>
<keyword evidence="3" id="KW-0233">DNA recombination</keyword>
<accession>A0A1V0ABU4</accession>
<dbReference type="STRING" id="1909395.BKM31_44640"/>
<evidence type="ECO:0000313" key="7">
    <source>
        <dbReference type="Proteomes" id="UP000190797"/>
    </source>
</evidence>
<keyword evidence="7" id="KW-1185">Reference proteome</keyword>
<feature type="region of interest" description="Disordered" evidence="4">
    <location>
        <begin position="1"/>
        <end position="61"/>
    </location>
</feature>
<feature type="compositionally biased region" description="Basic and acidic residues" evidence="4">
    <location>
        <begin position="44"/>
        <end position="61"/>
    </location>
</feature>
<dbReference type="GO" id="GO:0006310">
    <property type="term" value="P:DNA recombination"/>
    <property type="evidence" value="ECO:0007669"/>
    <property type="project" value="UniProtKB-KW"/>
</dbReference>
<dbReference type="Gene3D" id="1.10.150.130">
    <property type="match status" value="1"/>
</dbReference>
<gene>
    <name evidence="6" type="ORF">BKM31_44640</name>
</gene>
<dbReference type="Pfam" id="PF00589">
    <property type="entry name" value="Phage_integrase"/>
    <property type="match status" value="1"/>
</dbReference>
<dbReference type="InterPro" id="IPR050090">
    <property type="entry name" value="Tyrosine_recombinase_XerCD"/>
</dbReference>
<dbReference type="PANTHER" id="PTHR30349:SF64">
    <property type="entry name" value="PROPHAGE INTEGRASE INTD-RELATED"/>
    <property type="match status" value="1"/>
</dbReference>
<dbReference type="CDD" id="cd01189">
    <property type="entry name" value="INT_ICEBs1_C_like"/>
    <property type="match status" value="1"/>
</dbReference>
<protein>
    <recommendedName>
        <fullName evidence="5">Tyr recombinase domain-containing protein</fullName>
    </recommendedName>
</protein>
<keyword evidence="2" id="KW-0238">DNA-binding</keyword>
<evidence type="ECO:0000256" key="2">
    <source>
        <dbReference type="ARBA" id="ARBA00023125"/>
    </source>
</evidence>
<dbReference type="GO" id="GO:0015074">
    <property type="term" value="P:DNA integration"/>
    <property type="evidence" value="ECO:0007669"/>
    <property type="project" value="InterPro"/>
</dbReference>
<dbReference type="InterPro" id="IPR011010">
    <property type="entry name" value="DNA_brk_join_enz"/>
</dbReference>
<comment type="similarity">
    <text evidence="1">Belongs to the 'phage' integrase family.</text>
</comment>
<dbReference type="AlphaFoldDB" id="A0A1V0ABU4"/>
<evidence type="ECO:0000256" key="3">
    <source>
        <dbReference type="ARBA" id="ARBA00023172"/>
    </source>
</evidence>
<evidence type="ECO:0000313" key="6">
    <source>
        <dbReference type="EMBL" id="AQZ67612.1"/>
    </source>
</evidence>
<dbReference type="GO" id="GO:0003677">
    <property type="term" value="F:DNA binding"/>
    <property type="evidence" value="ECO:0007669"/>
    <property type="project" value="UniProtKB-KW"/>
</dbReference>
<dbReference type="InterPro" id="IPR002104">
    <property type="entry name" value="Integrase_catalytic"/>
</dbReference>
<dbReference type="InterPro" id="IPR013762">
    <property type="entry name" value="Integrase-like_cat_sf"/>
</dbReference>
<feature type="domain" description="Tyr recombinase" evidence="5">
    <location>
        <begin position="186"/>
        <end position="411"/>
    </location>
</feature>
<dbReference type="PROSITE" id="PS51898">
    <property type="entry name" value="TYR_RECOMBINASE"/>
    <property type="match status" value="1"/>
</dbReference>
<evidence type="ECO:0000256" key="4">
    <source>
        <dbReference type="SAM" id="MobiDB-lite"/>
    </source>
</evidence>
<organism evidence="6 7">
    <name type="scientific">[Actinomadura] parvosata subsp. kistnae</name>
    <dbReference type="NCBI Taxonomy" id="1909395"/>
    <lineage>
        <taxon>Bacteria</taxon>
        <taxon>Bacillati</taxon>
        <taxon>Actinomycetota</taxon>
        <taxon>Actinomycetes</taxon>
        <taxon>Streptosporangiales</taxon>
        <taxon>Streptosporangiaceae</taxon>
        <taxon>Nonomuraea</taxon>
    </lineage>
</organism>